<reference evidence="3 4" key="1">
    <citation type="submission" date="2019-03" db="EMBL/GenBank/DDBJ databases">
        <title>Whole genome sequence of a novel Rubrobacter taiwanensis strain, isolated from Yellowstone National Park.</title>
        <authorList>
            <person name="Freed S."/>
            <person name="Ramaley R.F."/>
            <person name="Kyndt J.A."/>
        </authorList>
    </citation>
    <scope>NUCLEOTIDE SEQUENCE [LARGE SCALE GENOMIC DNA]</scope>
    <source>
        <strain evidence="3 4">Yellowstone</strain>
    </source>
</reference>
<proteinExistence type="predicted"/>
<accession>A0A4R1BTK5</accession>
<feature type="domain" description="M23ase beta-sheet core" evidence="2">
    <location>
        <begin position="74"/>
        <end position="175"/>
    </location>
</feature>
<keyword evidence="4" id="KW-1185">Reference proteome</keyword>
<dbReference type="Proteomes" id="UP000295244">
    <property type="component" value="Unassembled WGS sequence"/>
</dbReference>
<keyword evidence="1" id="KW-1133">Transmembrane helix</keyword>
<dbReference type="InterPro" id="IPR016047">
    <property type="entry name" value="M23ase_b-sheet_dom"/>
</dbReference>
<dbReference type="Gene3D" id="2.70.70.10">
    <property type="entry name" value="Glucose Permease (Domain IIA)"/>
    <property type="match status" value="1"/>
</dbReference>
<dbReference type="GO" id="GO:0004222">
    <property type="term" value="F:metalloendopeptidase activity"/>
    <property type="evidence" value="ECO:0007669"/>
    <property type="project" value="TreeGrafter"/>
</dbReference>
<dbReference type="InterPro" id="IPR050570">
    <property type="entry name" value="Cell_wall_metabolism_enzyme"/>
</dbReference>
<dbReference type="PANTHER" id="PTHR21666">
    <property type="entry name" value="PEPTIDASE-RELATED"/>
    <property type="match status" value="1"/>
</dbReference>
<dbReference type="CDD" id="cd12797">
    <property type="entry name" value="M23_peptidase"/>
    <property type="match status" value="1"/>
</dbReference>
<evidence type="ECO:0000313" key="3">
    <source>
        <dbReference type="EMBL" id="TCJ20777.1"/>
    </source>
</evidence>
<keyword evidence="1" id="KW-0472">Membrane</keyword>
<evidence type="ECO:0000313" key="4">
    <source>
        <dbReference type="Proteomes" id="UP000295244"/>
    </source>
</evidence>
<evidence type="ECO:0000259" key="2">
    <source>
        <dbReference type="Pfam" id="PF01551"/>
    </source>
</evidence>
<dbReference type="Pfam" id="PF01551">
    <property type="entry name" value="Peptidase_M23"/>
    <property type="match status" value="1"/>
</dbReference>
<dbReference type="AlphaFoldDB" id="A0A4R1BTK5"/>
<evidence type="ECO:0000256" key="1">
    <source>
        <dbReference type="SAM" id="Phobius"/>
    </source>
</evidence>
<gene>
    <name evidence="3" type="ORF">E0L93_00690</name>
</gene>
<dbReference type="RefSeq" id="WP_132687240.1">
    <property type="nucleotide sequence ID" value="NZ_SKBU01000001.1"/>
</dbReference>
<comment type="caution">
    <text evidence="3">The sequence shown here is derived from an EMBL/GenBank/DDBJ whole genome shotgun (WGS) entry which is preliminary data.</text>
</comment>
<sequence length="212" mass="22746">MDTRTSSHAAEHPPERRKPRRGAGILLLAALILIGGIWLQDALTYDGPREAVFPLPLQEAEYTNDWGAPRPQGPHEGTDIYAPEGTPIYAITGGTVTGSGWNTLGGYTVMVRAAYGIGPVERGDLLYYAHLREPSPLEPGDEVVAGQKIGEAGRTAGEEEGTVAGFPPHLHLGWYEGFSLFGESRAQAESGAMNPYPLLRWIESGGGRVTPE</sequence>
<dbReference type="PANTHER" id="PTHR21666:SF268">
    <property type="entry name" value="PEPTIDASE M23 DOMAIN-CONTAINING PROTEIN"/>
    <property type="match status" value="1"/>
</dbReference>
<organism evidence="3 4">
    <name type="scientific">Rubrobacter taiwanensis</name>
    <dbReference type="NCBI Taxonomy" id="185139"/>
    <lineage>
        <taxon>Bacteria</taxon>
        <taxon>Bacillati</taxon>
        <taxon>Actinomycetota</taxon>
        <taxon>Rubrobacteria</taxon>
        <taxon>Rubrobacterales</taxon>
        <taxon>Rubrobacteraceae</taxon>
        <taxon>Rubrobacter</taxon>
    </lineage>
</organism>
<dbReference type="SUPFAM" id="SSF51261">
    <property type="entry name" value="Duplicated hybrid motif"/>
    <property type="match status" value="1"/>
</dbReference>
<dbReference type="OrthoDB" id="1099523at2"/>
<name>A0A4R1BTK5_9ACTN</name>
<protein>
    <submittedName>
        <fullName evidence="3">M23 family metallopeptidase</fullName>
    </submittedName>
</protein>
<dbReference type="EMBL" id="SKBU01000001">
    <property type="protein sequence ID" value="TCJ20777.1"/>
    <property type="molecule type" value="Genomic_DNA"/>
</dbReference>
<keyword evidence="1" id="KW-0812">Transmembrane</keyword>
<feature type="transmembrane region" description="Helical" evidence="1">
    <location>
        <begin position="21"/>
        <end position="39"/>
    </location>
</feature>
<dbReference type="InterPro" id="IPR011055">
    <property type="entry name" value="Dup_hybrid_motif"/>
</dbReference>